<evidence type="ECO:0000256" key="1">
    <source>
        <dbReference type="ARBA" id="ARBA00008814"/>
    </source>
</evidence>
<dbReference type="InterPro" id="IPR002491">
    <property type="entry name" value="ABC_transptr_periplasmic_BD"/>
</dbReference>
<dbReference type="PANTHER" id="PTHR30535">
    <property type="entry name" value="VITAMIN B12-BINDING PROTEIN"/>
    <property type="match status" value="1"/>
</dbReference>
<dbReference type="Gene3D" id="3.40.50.1980">
    <property type="entry name" value="Nitrogenase molybdenum iron protein domain"/>
    <property type="match status" value="2"/>
</dbReference>
<dbReference type="SUPFAM" id="SSF53807">
    <property type="entry name" value="Helical backbone' metal receptor"/>
    <property type="match status" value="1"/>
</dbReference>
<dbReference type="Pfam" id="PF01497">
    <property type="entry name" value="Peripla_BP_2"/>
    <property type="match status" value="1"/>
</dbReference>
<evidence type="ECO:0000259" key="3">
    <source>
        <dbReference type="PROSITE" id="PS50983"/>
    </source>
</evidence>
<dbReference type="PANTHER" id="PTHR30535:SF35">
    <property type="entry name" value="PERIPLASMIC BINDING PROTEIN"/>
    <property type="match status" value="1"/>
</dbReference>
<dbReference type="NCBIfam" id="NF038402">
    <property type="entry name" value="TroA_like"/>
    <property type="match status" value="2"/>
</dbReference>
<comment type="similarity">
    <text evidence="1">Belongs to the bacterial solute-binding protein 8 family.</text>
</comment>
<dbReference type="InterPro" id="IPR054828">
    <property type="entry name" value="Vit_B12_bind_prot"/>
</dbReference>
<dbReference type="EMBL" id="PGTM01000160">
    <property type="protein sequence ID" value="PJF35405.1"/>
    <property type="molecule type" value="Genomic_DNA"/>
</dbReference>
<proteinExistence type="inferred from homology"/>
<evidence type="ECO:0000313" key="5">
    <source>
        <dbReference type="Proteomes" id="UP000229681"/>
    </source>
</evidence>
<name>A0A2M8PCX1_9CHLR</name>
<dbReference type="PROSITE" id="PS50983">
    <property type="entry name" value="FE_B12_PBP"/>
    <property type="match status" value="1"/>
</dbReference>
<sequence>MTESPSEPLQPLDEAELRARHTHAYDYSHAIDFVPQRVVSLVPSLTESLFELNLGQRVVGVTDYCIYPEAARALPKVGGTKNPDIEKIKALAPDLVMLNSEENRREDADALQAAGIPIWVTQPNSVREAIELLWEIMEVFEEASMVHRVRLIEITYETMRRYAEQNPPVRAFVPIWRDPWMTFNAQTFAHDLLFTCGALNVFAARERQFPLAADLGKAEPLAADDPRRAGRDTRYPRITLEEVEAAQPEIILLPTEPYAFSEADALAFDGLDVPAVRNGHIYIVEGSWITWHGTRMARAFRHLPPVIAAARDNAEAPPLILPQG</sequence>
<keyword evidence="2" id="KW-0732">Signal</keyword>
<protein>
    <submittedName>
        <fullName evidence="4">ABC transporter substrate-binding protein</fullName>
    </submittedName>
</protein>
<dbReference type="InterPro" id="IPR050902">
    <property type="entry name" value="ABC_Transporter_SBP"/>
</dbReference>
<dbReference type="AlphaFoldDB" id="A0A2M8PCX1"/>
<evidence type="ECO:0000313" key="4">
    <source>
        <dbReference type="EMBL" id="PJF35405.1"/>
    </source>
</evidence>
<organism evidence="4 5">
    <name type="scientific">Candidatus Thermofonsia Clade 1 bacterium</name>
    <dbReference type="NCBI Taxonomy" id="2364210"/>
    <lineage>
        <taxon>Bacteria</taxon>
        <taxon>Bacillati</taxon>
        <taxon>Chloroflexota</taxon>
        <taxon>Candidatus Thermofontia</taxon>
        <taxon>Candidatus Thermofonsia Clade 1</taxon>
    </lineage>
</organism>
<comment type="caution">
    <text evidence="4">The sequence shown here is derived from an EMBL/GenBank/DDBJ whole genome shotgun (WGS) entry which is preliminary data.</text>
</comment>
<evidence type="ECO:0000256" key="2">
    <source>
        <dbReference type="ARBA" id="ARBA00022729"/>
    </source>
</evidence>
<dbReference type="Proteomes" id="UP000229681">
    <property type="component" value="Unassembled WGS sequence"/>
</dbReference>
<reference evidence="4 5" key="1">
    <citation type="submission" date="2017-11" db="EMBL/GenBank/DDBJ databases">
        <title>Evolution of Phototrophy in the Chloroflexi Phylum Driven by Horizontal Gene Transfer.</title>
        <authorList>
            <person name="Ward L.M."/>
            <person name="Hemp J."/>
            <person name="Shih P.M."/>
            <person name="Mcglynn S.E."/>
            <person name="Fischer W."/>
        </authorList>
    </citation>
    <scope>NUCLEOTIDE SEQUENCE [LARGE SCALE GENOMIC DNA]</scope>
    <source>
        <strain evidence="4">JP3_13</strain>
    </source>
</reference>
<accession>A0A2M8PCX1</accession>
<feature type="domain" description="Fe/B12 periplasmic-binding" evidence="3">
    <location>
        <begin position="37"/>
        <end position="311"/>
    </location>
</feature>
<gene>
    <name evidence="4" type="ORF">CUN49_10740</name>
</gene>